<organism evidence="2 3">
    <name type="scientific">Pleurostoma richardsiae</name>
    <dbReference type="NCBI Taxonomy" id="41990"/>
    <lineage>
        <taxon>Eukaryota</taxon>
        <taxon>Fungi</taxon>
        <taxon>Dikarya</taxon>
        <taxon>Ascomycota</taxon>
        <taxon>Pezizomycotina</taxon>
        <taxon>Sordariomycetes</taxon>
        <taxon>Sordariomycetidae</taxon>
        <taxon>Calosphaeriales</taxon>
        <taxon>Pleurostomataceae</taxon>
        <taxon>Pleurostoma</taxon>
    </lineage>
</organism>
<proteinExistence type="predicted"/>
<dbReference type="GO" id="GO:0016787">
    <property type="term" value="F:hydrolase activity"/>
    <property type="evidence" value="ECO:0007669"/>
    <property type="project" value="UniProtKB-KW"/>
</dbReference>
<dbReference type="AlphaFoldDB" id="A0AA38RRB2"/>
<dbReference type="GO" id="GO:0009277">
    <property type="term" value="C:fungal-type cell wall"/>
    <property type="evidence" value="ECO:0007669"/>
    <property type="project" value="TreeGrafter"/>
</dbReference>
<evidence type="ECO:0000313" key="3">
    <source>
        <dbReference type="Proteomes" id="UP001174694"/>
    </source>
</evidence>
<keyword evidence="2" id="KW-0378">Hydrolase</keyword>
<dbReference type="InterPro" id="IPR017853">
    <property type="entry name" value="GH"/>
</dbReference>
<comment type="caution">
    <text evidence="2">The sequence shown here is derived from an EMBL/GenBank/DDBJ whole genome shotgun (WGS) entry which is preliminary data.</text>
</comment>
<accession>A0AA38RRB2</accession>
<keyword evidence="3" id="KW-1185">Reference proteome</keyword>
<sequence length="254" mass="29236">MVVRKRCLLWDWTNTRDVPAAIEQLNFSGPFSSVANWNAWVPSELKGRLPYRPMIRTPAQLEAPEWAMITENPHDIVHYFNEPERQPGLTPEHAAHRWLTQVVPELRTKRGRKLVSPSVASDDNGRAWLGRFMEIVTKAGQPPDFLGVHYYGGGGDAAHARAYIESMHRAWPELPVIVSEVASISRDEREVERFTAELANWMDETEWVFEYAFFGCMTHRPDDFVSPAAQLMREDGSFTPLMRRLMDEQPMRTV</sequence>
<gene>
    <name evidence="2" type="ORF">NKR23_g8272</name>
</gene>
<dbReference type="EMBL" id="JANBVO010000028">
    <property type="protein sequence ID" value="KAJ9138866.1"/>
    <property type="molecule type" value="Genomic_DNA"/>
</dbReference>
<protein>
    <submittedName>
        <fullName evidence="2">Glycoside hydrolase family 128 protein</fullName>
    </submittedName>
</protein>
<dbReference type="GO" id="GO:0071966">
    <property type="term" value="P:fungal-type cell wall polysaccharide metabolic process"/>
    <property type="evidence" value="ECO:0007669"/>
    <property type="project" value="TreeGrafter"/>
</dbReference>
<dbReference type="Gene3D" id="3.20.20.80">
    <property type="entry name" value="Glycosidases"/>
    <property type="match status" value="1"/>
</dbReference>
<reference evidence="2" key="1">
    <citation type="submission" date="2022-07" db="EMBL/GenBank/DDBJ databases">
        <title>Fungi with potential for degradation of polypropylene.</title>
        <authorList>
            <person name="Gostincar C."/>
        </authorList>
    </citation>
    <scope>NUCLEOTIDE SEQUENCE</scope>
    <source>
        <strain evidence="2">EXF-13308</strain>
    </source>
</reference>
<dbReference type="PANTHER" id="PTHR34154">
    <property type="entry name" value="ALKALI-SENSITIVE LINKAGE PROTEIN 1"/>
    <property type="match status" value="1"/>
</dbReference>
<evidence type="ECO:0000313" key="2">
    <source>
        <dbReference type="EMBL" id="KAJ9138866.1"/>
    </source>
</evidence>
<dbReference type="SUPFAM" id="SSF51445">
    <property type="entry name" value="(Trans)glycosidases"/>
    <property type="match status" value="1"/>
</dbReference>
<evidence type="ECO:0000259" key="1">
    <source>
        <dbReference type="Pfam" id="PF11790"/>
    </source>
</evidence>
<dbReference type="InterPro" id="IPR024655">
    <property type="entry name" value="Asl1_glyco_hydro_catalytic"/>
</dbReference>
<feature type="domain" description="Asl1-like glycosyl hydrolase catalytic" evidence="1">
    <location>
        <begin position="29"/>
        <end position="242"/>
    </location>
</feature>
<dbReference type="InterPro" id="IPR053183">
    <property type="entry name" value="ASL1"/>
</dbReference>
<dbReference type="Pfam" id="PF11790">
    <property type="entry name" value="Glyco_hydro_cc"/>
    <property type="match status" value="1"/>
</dbReference>
<name>A0AA38RRB2_9PEZI</name>
<dbReference type="Proteomes" id="UP001174694">
    <property type="component" value="Unassembled WGS sequence"/>
</dbReference>
<dbReference type="PANTHER" id="PTHR34154:SF3">
    <property type="entry name" value="ALKALI-SENSITIVE LINKAGE PROTEIN 1"/>
    <property type="match status" value="1"/>
</dbReference>